<dbReference type="InterPro" id="IPR000073">
    <property type="entry name" value="AB_hydrolase_1"/>
</dbReference>
<evidence type="ECO:0000259" key="1">
    <source>
        <dbReference type="Pfam" id="PF12697"/>
    </source>
</evidence>
<dbReference type="RefSeq" id="WP_313544461.1">
    <property type="nucleotide sequence ID" value="NZ_CP134880.1"/>
</dbReference>
<dbReference type="EMBL" id="CP134880">
    <property type="protein sequence ID" value="WNM28152.1"/>
    <property type="molecule type" value="Genomic_DNA"/>
</dbReference>
<organism evidence="2">
    <name type="scientific">Demequina capsici</name>
    <dbReference type="NCBI Taxonomy" id="3075620"/>
    <lineage>
        <taxon>Bacteria</taxon>
        <taxon>Bacillati</taxon>
        <taxon>Actinomycetota</taxon>
        <taxon>Actinomycetes</taxon>
        <taxon>Micrococcales</taxon>
        <taxon>Demequinaceae</taxon>
        <taxon>Demequina</taxon>
    </lineage>
</organism>
<sequence length="291" mass="30981">MNTTTTTTLTARELDQIAQANASARPAAVLIHGLWLLAGSWDAWRDHLEDAGYAVVAAEWPQEPANVADARTNPGSFAGVGVQEVTDHIAEIASALHRRPVVIGHSFGGLLAQRIADLGLAAATVAIDPAPFKGVLPLPASTLKAASPVLGNPANRKRTVTLSFDEFRYGFANSVEEDEAHDLYDMFHVAAPGRPLFQAATANFTRGTATRVDTRNPARGPLLVISGERDNIVPRAVSHAAYRLQSRNEAATEFVEIPGRGHSLVIDSGWRTVADTALEFAARHDGNSTAA</sequence>
<dbReference type="KEGG" id="dcp:RN607_03875"/>
<protein>
    <submittedName>
        <fullName evidence="2">Alpha/beta hydrolase</fullName>
    </submittedName>
</protein>
<keyword evidence="2" id="KW-0378">Hydrolase</keyword>
<gene>
    <name evidence="2" type="ORF">RN607_03875</name>
</gene>
<dbReference type="GO" id="GO:0016787">
    <property type="term" value="F:hydrolase activity"/>
    <property type="evidence" value="ECO:0007669"/>
    <property type="project" value="UniProtKB-KW"/>
</dbReference>
<dbReference type="Gene3D" id="3.40.50.1820">
    <property type="entry name" value="alpha/beta hydrolase"/>
    <property type="match status" value="1"/>
</dbReference>
<proteinExistence type="predicted"/>
<dbReference type="SUPFAM" id="SSF53474">
    <property type="entry name" value="alpha/beta-Hydrolases"/>
    <property type="match status" value="1"/>
</dbReference>
<feature type="domain" description="AB hydrolase-1" evidence="1">
    <location>
        <begin position="29"/>
        <end position="275"/>
    </location>
</feature>
<reference evidence="2" key="1">
    <citation type="submission" date="2023-09" db="EMBL/GenBank/DDBJ databases">
        <title>Demequina sp. a novel bacteria isolated from Capsicum annuum.</title>
        <authorList>
            <person name="Humaira Z."/>
            <person name="Lee J."/>
            <person name="Cho D."/>
        </authorList>
    </citation>
    <scope>NUCLEOTIDE SEQUENCE</scope>
    <source>
        <strain evidence="2">PMTSA13</strain>
    </source>
</reference>
<dbReference type="InterPro" id="IPR029058">
    <property type="entry name" value="AB_hydrolase_fold"/>
</dbReference>
<dbReference type="InterPro" id="IPR050228">
    <property type="entry name" value="Carboxylesterase_BioH"/>
</dbReference>
<accession>A0AA96JAA2</accession>
<dbReference type="AlphaFoldDB" id="A0AA96JAA2"/>
<name>A0AA96JAA2_9MICO</name>
<evidence type="ECO:0000313" key="2">
    <source>
        <dbReference type="EMBL" id="WNM28152.1"/>
    </source>
</evidence>
<dbReference type="Proteomes" id="UP001303408">
    <property type="component" value="Chromosome"/>
</dbReference>
<dbReference type="PANTHER" id="PTHR43194:SF2">
    <property type="entry name" value="PEROXISOMAL MEMBRANE PROTEIN LPX1"/>
    <property type="match status" value="1"/>
</dbReference>
<dbReference type="Pfam" id="PF12697">
    <property type="entry name" value="Abhydrolase_6"/>
    <property type="match status" value="1"/>
</dbReference>
<dbReference type="PANTHER" id="PTHR43194">
    <property type="entry name" value="HYDROLASE ALPHA/BETA FOLD FAMILY"/>
    <property type="match status" value="1"/>
</dbReference>